<proteinExistence type="predicted"/>
<evidence type="ECO:0000313" key="2">
    <source>
        <dbReference type="EMBL" id="KAJ7623667.1"/>
    </source>
</evidence>
<evidence type="ECO:0000313" key="3">
    <source>
        <dbReference type="Proteomes" id="UP001221142"/>
    </source>
</evidence>
<dbReference type="Pfam" id="PF00646">
    <property type="entry name" value="F-box"/>
    <property type="match status" value="1"/>
</dbReference>
<dbReference type="Proteomes" id="UP001221142">
    <property type="component" value="Unassembled WGS sequence"/>
</dbReference>
<dbReference type="SUPFAM" id="SSF81383">
    <property type="entry name" value="F-box domain"/>
    <property type="match status" value="1"/>
</dbReference>
<protein>
    <recommendedName>
        <fullName evidence="1">F-box domain-containing protein</fullName>
    </recommendedName>
</protein>
<name>A0AAD7BKD0_9AGAR</name>
<dbReference type="InterPro" id="IPR036047">
    <property type="entry name" value="F-box-like_dom_sf"/>
</dbReference>
<accession>A0AAD7BKD0</accession>
<evidence type="ECO:0000259" key="1">
    <source>
        <dbReference type="Pfam" id="PF00646"/>
    </source>
</evidence>
<feature type="domain" description="F-box" evidence="1">
    <location>
        <begin position="10"/>
        <end position="48"/>
    </location>
</feature>
<comment type="caution">
    <text evidence="2">The sequence shown here is derived from an EMBL/GenBank/DDBJ whole genome shotgun (WGS) entry which is preliminary data.</text>
</comment>
<dbReference type="EMBL" id="JARKIF010000014">
    <property type="protein sequence ID" value="KAJ7623667.1"/>
    <property type="molecule type" value="Genomic_DNA"/>
</dbReference>
<organism evidence="2 3">
    <name type="scientific">Roridomyces roridus</name>
    <dbReference type="NCBI Taxonomy" id="1738132"/>
    <lineage>
        <taxon>Eukaryota</taxon>
        <taxon>Fungi</taxon>
        <taxon>Dikarya</taxon>
        <taxon>Basidiomycota</taxon>
        <taxon>Agaricomycotina</taxon>
        <taxon>Agaricomycetes</taxon>
        <taxon>Agaricomycetidae</taxon>
        <taxon>Agaricales</taxon>
        <taxon>Marasmiineae</taxon>
        <taxon>Mycenaceae</taxon>
        <taxon>Roridomyces</taxon>
    </lineage>
</organism>
<sequence length="225" mass="24867">MATESTPATLSDLVPELHALILANLPYKHLLCAKRVAKNWKAIIESDPTLQVQTFKKASSVHIDNGVVEVDEYTIQRDSEPMTIHPALQEMCWHFGEAVSDARFYLGSNLDPYLASAGVLDDLATIPAVHTFKTTMREDMFSPVIFVQNDQGITKFVACILYKSLNLLVVRVACTFVRNSSKTAKGYGCLSCGSTTQGKHGTQVLKVQVETQLKDTTRNSQTQVM</sequence>
<gene>
    <name evidence="2" type="ORF">FB45DRAFT_1006003</name>
</gene>
<dbReference type="InterPro" id="IPR001810">
    <property type="entry name" value="F-box_dom"/>
</dbReference>
<keyword evidence="3" id="KW-1185">Reference proteome</keyword>
<dbReference type="Gene3D" id="1.20.1280.50">
    <property type="match status" value="1"/>
</dbReference>
<reference evidence="2" key="1">
    <citation type="submission" date="2023-03" db="EMBL/GenBank/DDBJ databases">
        <title>Massive genome expansion in bonnet fungi (Mycena s.s.) driven by repeated elements and novel gene families across ecological guilds.</title>
        <authorList>
            <consortium name="Lawrence Berkeley National Laboratory"/>
            <person name="Harder C.B."/>
            <person name="Miyauchi S."/>
            <person name="Viragh M."/>
            <person name="Kuo A."/>
            <person name="Thoen E."/>
            <person name="Andreopoulos B."/>
            <person name="Lu D."/>
            <person name="Skrede I."/>
            <person name="Drula E."/>
            <person name="Henrissat B."/>
            <person name="Morin E."/>
            <person name="Kohler A."/>
            <person name="Barry K."/>
            <person name="LaButti K."/>
            <person name="Morin E."/>
            <person name="Salamov A."/>
            <person name="Lipzen A."/>
            <person name="Mereny Z."/>
            <person name="Hegedus B."/>
            <person name="Baldrian P."/>
            <person name="Stursova M."/>
            <person name="Weitz H."/>
            <person name="Taylor A."/>
            <person name="Grigoriev I.V."/>
            <person name="Nagy L.G."/>
            <person name="Martin F."/>
            <person name="Kauserud H."/>
        </authorList>
    </citation>
    <scope>NUCLEOTIDE SEQUENCE</scope>
    <source>
        <strain evidence="2">9284</strain>
    </source>
</reference>
<dbReference type="AlphaFoldDB" id="A0AAD7BKD0"/>